<organism evidence="7 8">
    <name type="scientific">Acuticoccus mangrovi</name>
    <dbReference type="NCBI Taxonomy" id="2796142"/>
    <lineage>
        <taxon>Bacteria</taxon>
        <taxon>Pseudomonadati</taxon>
        <taxon>Pseudomonadota</taxon>
        <taxon>Alphaproteobacteria</taxon>
        <taxon>Hyphomicrobiales</taxon>
        <taxon>Amorphaceae</taxon>
        <taxon>Acuticoccus</taxon>
    </lineage>
</organism>
<dbReference type="Proteomes" id="UP000609531">
    <property type="component" value="Unassembled WGS sequence"/>
</dbReference>
<evidence type="ECO:0000259" key="5">
    <source>
        <dbReference type="Pfam" id="PF00389"/>
    </source>
</evidence>
<evidence type="ECO:0000313" key="7">
    <source>
        <dbReference type="EMBL" id="MBJ3776457.1"/>
    </source>
</evidence>
<dbReference type="CDD" id="cd12169">
    <property type="entry name" value="PGDH_like_1"/>
    <property type="match status" value="1"/>
</dbReference>
<protein>
    <submittedName>
        <fullName evidence="7">D-2-hydroxyacid dehydrogenase family protein</fullName>
    </submittedName>
</protein>
<evidence type="ECO:0000256" key="3">
    <source>
        <dbReference type="ARBA" id="ARBA00023027"/>
    </source>
</evidence>
<keyword evidence="3" id="KW-0520">NAD</keyword>
<dbReference type="Gene3D" id="3.40.50.720">
    <property type="entry name" value="NAD(P)-binding Rossmann-like Domain"/>
    <property type="match status" value="2"/>
</dbReference>
<sequence>MAVPLKPAPTDRRAKIAVLDDYLGIALSLADWSAVEARADVTVFDRHLGSTEEQVAALQDYDAICVIRERTPLPRAYIEGLPKLSLIAMTGRRNRTLDLQAAADNGVAVSATTGSGNGEYATVELAWGLILGLLRHIPQEANAMRTGHWQTRLGNTVLNRRLGLLGIGRLGARMVPIANAFGMEVVAWSPNLTEERAAAAGARYVDKATLFATSDVVSLHLVLGETTRGIVGAEDLGRMMPSAILVNTSRGPLVDQAALIETMRARRIAGAGLDVYDEEPLPADHPLRTLPNTLLTPHLGYTVEETLTGFYRETVENLVAWLDGAPIRLVHPD</sequence>
<proteinExistence type="inferred from homology"/>
<dbReference type="AlphaFoldDB" id="A0A934MDK2"/>
<keyword evidence="8" id="KW-1185">Reference proteome</keyword>
<evidence type="ECO:0000313" key="8">
    <source>
        <dbReference type="Proteomes" id="UP000609531"/>
    </source>
</evidence>
<dbReference type="GO" id="GO:0051287">
    <property type="term" value="F:NAD binding"/>
    <property type="evidence" value="ECO:0007669"/>
    <property type="project" value="InterPro"/>
</dbReference>
<evidence type="ECO:0000259" key="6">
    <source>
        <dbReference type="Pfam" id="PF02826"/>
    </source>
</evidence>
<dbReference type="InterPro" id="IPR006139">
    <property type="entry name" value="D-isomer_2_OHA_DH_cat_dom"/>
</dbReference>
<keyword evidence="2 4" id="KW-0560">Oxidoreductase</keyword>
<dbReference type="GO" id="GO:0016616">
    <property type="term" value="F:oxidoreductase activity, acting on the CH-OH group of donors, NAD or NADP as acceptor"/>
    <property type="evidence" value="ECO:0007669"/>
    <property type="project" value="InterPro"/>
</dbReference>
<gene>
    <name evidence="7" type="ORF">JCR33_12195</name>
</gene>
<comment type="caution">
    <text evidence="7">The sequence shown here is derived from an EMBL/GenBank/DDBJ whole genome shotgun (WGS) entry which is preliminary data.</text>
</comment>
<evidence type="ECO:0000256" key="1">
    <source>
        <dbReference type="ARBA" id="ARBA00005854"/>
    </source>
</evidence>
<dbReference type="Pfam" id="PF00389">
    <property type="entry name" value="2-Hacid_dh"/>
    <property type="match status" value="1"/>
</dbReference>
<evidence type="ECO:0000256" key="2">
    <source>
        <dbReference type="ARBA" id="ARBA00023002"/>
    </source>
</evidence>
<comment type="similarity">
    <text evidence="1 4">Belongs to the D-isomer specific 2-hydroxyacid dehydrogenase family.</text>
</comment>
<feature type="domain" description="D-isomer specific 2-hydroxyacid dehydrogenase catalytic" evidence="5">
    <location>
        <begin position="35"/>
        <end position="327"/>
    </location>
</feature>
<dbReference type="SUPFAM" id="SSF51735">
    <property type="entry name" value="NAD(P)-binding Rossmann-fold domains"/>
    <property type="match status" value="1"/>
</dbReference>
<dbReference type="Pfam" id="PF02826">
    <property type="entry name" value="2-Hacid_dh_C"/>
    <property type="match status" value="1"/>
</dbReference>
<dbReference type="PANTHER" id="PTHR42789">
    <property type="entry name" value="D-ISOMER SPECIFIC 2-HYDROXYACID DEHYDROGENASE FAMILY PROTEIN (AFU_ORTHOLOGUE AFUA_6G10090)"/>
    <property type="match status" value="1"/>
</dbReference>
<accession>A0A934MDK2</accession>
<dbReference type="InterPro" id="IPR050857">
    <property type="entry name" value="D-2-hydroxyacid_DH"/>
</dbReference>
<evidence type="ECO:0000256" key="4">
    <source>
        <dbReference type="RuleBase" id="RU003719"/>
    </source>
</evidence>
<reference evidence="7" key="1">
    <citation type="submission" date="2020-12" db="EMBL/GenBank/DDBJ databases">
        <title>Bacterial taxonomy.</title>
        <authorList>
            <person name="Pan X."/>
        </authorList>
    </citation>
    <scope>NUCLEOTIDE SEQUENCE</scope>
    <source>
        <strain evidence="7">B2012</strain>
    </source>
</reference>
<dbReference type="InterPro" id="IPR036291">
    <property type="entry name" value="NAD(P)-bd_dom_sf"/>
</dbReference>
<dbReference type="SUPFAM" id="SSF52283">
    <property type="entry name" value="Formate/glycerate dehydrogenase catalytic domain-like"/>
    <property type="match status" value="1"/>
</dbReference>
<dbReference type="PANTHER" id="PTHR42789:SF1">
    <property type="entry name" value="D-ISOMER SPECIFIC 2-HYDROXYACID DEHYDROGENASE FAMILY PROTEIN (AFU_ORTHOLOGUE AFUA_6G10090)"/>
    <property type="match status" value="1"/>
</dbReference>
<feature type="domain" description="D-isomer specific 2-hydroxyacid dehydrogenase NAD-binding" evidence="6">
    <location>
        <begin position="128"/>
        <end position="300"/>
    </location>
</feature>
<dbReference type="EMBL" id="JAEKJA010000009">
    <property type="protein sequence ID" value="MBJ3776457.1"/>
    <property type="molecule type" value="Genomic_DNA"/>
</dbReference>
<name>A0A934MDK2_9HYPH</name>
<dbReference type="InterPro" id="IPR006140">
    <property type="entry name" value="D-isomer_DH_NAD-bd"/>
</dbReference>
<dbReference type="RefSeq" id="WP_198882361.1">
    <property type="nucleotide sequence ID" value="NZ_JAEKJA010000009.1"/>
</dbReference>